<gene>
    <name evidence="4" type="ORF">F0P94_03770</name>
</gene>
<feature type="domain" description="Peptidase M61 N-terminal" evidence="3">
    <location>
        <begin position="33"/>
        <end position="207"/>
    </location>
</feature>
<dbReference type="Proteomes" id="UP000326570">
    <property type="component" value="Unassembled WGS sequence"/>
</dbReference>
<accession>A0A5N1J234</accession>
<dbReference type="InterPro" id="IPR007963">
    <property type="entry name" value="Peptidase_M61_catalytic"/>
</dbReference>
<keyword evidence="1" id="KW-0732">Signal</keyword>
<keyword evidence="5" id="KW-1185">Reference proteome</keyword>
<dbReference type="Gene3D" id="1.10.390.10">
    <property type="entry name" value="Neutral Protease Domain 2"/>
    <property type="match status" value="1"/>
</dbReference>
<evidence type="ECO:0000256" key="1">
    <source>
        <dbReference type="SAM" id="SignalP"/>
    </source>
</evidence>
<sequence>MHIFKNVILALSFSCIFYNASASDTPKGERYKVNIDLVRVQDDKVPVTIKVPEIKEKEIVYNIPKIVPGTYSIYDFGKFVEDFKAFDKKGRELKVSKPDVNRWKIEDAKKLDKITYWVNDTWDTPNKEDIVFEPGGTNIEANQNFLINTHGFIGYFDNMKRVPYELTVTKPENFYGATALQATSTSPTSDTYTIPNYMELVDSPLMYNVPDTSVMKIGNTEVLVSVYSPSKKVSADSVSAELKKVLEASKNYLGGTLPVQKYAFLIYVAEKPNRTGSYGALEHSNSSVYYFPDMPPSMLAEQVRSIAAHEFFHVVTPLSIHSEEIGDFDYMNPKMSKHLWLYEGVTEYFSSHVQVNQKLISEEEFLDRIKEYISGAEAYNDSLPFTELSKGALDKYKKEYGNVYQKGALIGMMLDIRLRELSGGKYGIRNLMADLSKSYGKDRAFKDEELFDKIAELTFPEIRDFFRNYVEGTKPLPLEEYFNKVGITYQKDGYARRQTLGRFTLGYDPKNQRLVVADTENMNEFGKKMGFRKGDQLLAINGKDLNPETAGEVLESQVRNAPEGSRITVLVNRPSAKGKMQQVKLKGKLMKTLEKTENQLTLNPAATPQQKQLRQAWLYSGL</sequence>
<evidence type="ECO:0000313" key="5">
    <source>
        <dbReference type="Proteomes" id="UP000326570"/>
    </source>
</evidence>
<dbReference type="Gene3D" id="2.60.40.3650">
    <property type="match status" value="1"/>
</dbReference>
<name>A0A5N1J234_9BACT</name>
<dbReference type="Gene3D" id="2.30.42.10">
    <property type="match status" value="1"/>
</dbReference>
<dbReference type="AlphaFoldDB" id="A0A5N1J234"/>
<dbReference type="EMBL" id="VTWT01000002">
    <property type="protein sequence ID" value="KAA9340556.1"/>
    <property type="molecule type" value="Genomic_DNA"/>
</dbReference>
<dbReference type="InterPro" id="IPR027268">
    <property type="entry name" value="Peptidase_M4/M1_CTD_sf"/>
</dbReference>
<organism evidence="4 5">
    <name type="scientific">Adhaeribacter soli</name>
    <dbReference type="NCBI Taxonomy" id="2607655"/>
    <lineage>
        <taxon>Bacteria</taxon>
        <taxon>Pseudomonadati</taxon>
        <taxon>Bacteroidota</taxon>
        <taxon>Cytophagia</taxon>
        <taxon>Cytophagales</taxon>
        <taxon>Hymenobacteraceae</taxon>
        <taxon>Adhaeribacter</taxon>
    </lineage>
</organism>
<dbReference type="SUPFAM" id="SSF50156">
    <property type="entry name" value="PDZ domain-like"/>
    <property type="match status" value="1"/>
</dbReference>
<dbReference type="Pfam" id="PF17899">
    <property type="entry name" value="Peptidase_M61_N"/>
    <property type="match status" value="1"/>
</dbReference>
<proteinExistence type="predicted"/>
<protein>
    <submittedName>
        <fullName evidence="4">Peptidase M61</fullName>
    </submittedName>
</protein>
<evidence type="ECO:0000259" key="3">
    <source>
        <dbReference type="Pfam" id="PF17899"/>
    </source>
</evidence>
<feature type="signal peptide" evidence="1">
    <location>
        <begin position="1"/>
        <end position="22"/>
    </location>
</feature>
<reference evidence="4 5" key="1">
    <citation type="submission" date="2019-09" db="EMBL/GenBank/DDBJ databases">
        <title>Genome sequence of Adhaeribacter sp. M2.</title>
        <authorList>
            <person name="Srinivasan S."/>
        </authorList>
    </citation>
    <scope>NUCLEOTIDE SEQUENCE [LARGE SCALE GENOMIC DNA]</scope>
    <source>
        <strain evidence="4 5">M2</strain>
    </source>
</reference>
<evidence type="ECO:0000313" key="4">
    <source>
        <dbReference type="EMBL" id="KAA9340556.1"/>
    </source>
</evidence>
<dbReference type="Pfam" id="PF05299">
    <property type="entry name" value="Peptidase_M61"/>
    <property type="match status" value="1"/>
</dbReference>
<evidence type="ECO:0000259" key="2">
    <source>
        <dbReference type="Pfam" id="PF05299"/>
    </source>
</evidence>
<dbReference type="InterPro" id="IPR040756">
    <property type="entry name" value="Peptidase_M61_N"/>
</dbReference>
<dbReference type="RefSeq" id="WP_150902468.1">
    <property type="nucleotide sequence ID" value="NZ_VTWT01000002.1"/>
</dbReference>
<feature type="domain" description="Peptidase M61 catalytic" evidence="2">
    <location>
        <begin position="304"/>
        <end position="409"/>
    </location>
</feature>
<dbReference type="SUPFAM" id="SSF55486">
    <property type="entry name" value="Metalloproteases ('zincins'), catalytic domain"/>
    <property type="match status" value="1"/>
</dbReference>
<comment type="caution">
    <text evidence="4">The sequence shown here is derived from an EMBL/GenBank/DDBJ whole genome shotgun (WGS) entry which is preliminary data.</text>
</comment>
<dbReference type="InterPro" id="IPR036034">
    <property type="entry name" value="PDZ_sf"/>
</dbReference>
<feature type="chain" id="PRO_5025025108" evidence="1">
    <location>
        <begin position="23"/>
        <end position="622"/>
    </location>
</feature>